<dbReference type="AlphaFoldDB" id="A0A2W4YR67"/>
<evidence type="ECO:0000313" key="3">
    <source>
        <dbReference type="Proteomes" id="UP000249555"/>
    </source>
</evidence>
<protein>
    <submittedName>
        <fullName evidence="2">Uncharacterized protein</fullName>
    </submittedName>
</protein>
<feature type="region of interest" description="Disordered" evidence="1">
    <location>
        <begin position="115"/>
        <end position="138"/>
    </location>
</feature>
<evidence type="ECO:0000256" key="1">
    <source>
        <dbReference type="SAM" id="MobiDB-lite"/>
    </source>
</evidence>
<name>A0A2W4YR67_9SPHN</name>
<gene>
    <name evidence="2" type="ORF">DI640_12930</name>
</gene>
<accession>A0A2W4YR67</accession>
<proteinExistence type="predicted"/>
<feature type="compositionally biased region" description="Acidic residues" evidence="1">
    <location>
        <begin position="115"/>
        <end position="126"/>
    </location>
</feature>
<sequence length="227" mass="24088">MAYPDYMALGLLPPANDQPVAYGRDVISEAHERQILLNLLFGRLTPDDMRAWRNTYTPHGETVVAHYGPNAPELTTAGAFAGHIAATAQLPASAVGGDELGVFDEVLGLLGLADDEDGDGDEDEVQTPEFDPFAHPSGVSTDPDMGLQGRPFFDASFEAPAPMPPVLYAPGRNPADRAVYGWQDDTLAGLADALGPSITSVSRLGGPFAGYTPDALTARLRELVRRA</sequence>
<evidence type="ECO:0000313" key="2">
    <source>
        <dbReference type="EMBL" id="PZO72273.1"/>
    </source>
</evidence>
<comment type="caution">
    <text evidence="2">The sequence shown here is derived from an EMBL/GenBank/DDBJ whole genome shotgun (WGS) entry which is preliminary data.</text>
</comment>
<organism evidence="2 3">
    <name type="scientific">Sphingomonas taxi</name>
    <dbReference type="NCBI Taxonomy" id="1549858"/>
    <lineage>
        <taxon>Bacteria</taxon>
        <taxon>Pseudomonadati</taxon>
        <taxon>Pseudomonadota</taxon>
        <taxon>Alphaproteobacteria</taxon>
        <taxon>Sphingomonadales</taxon>
        <taxon>Sphingomonadaceae</taxon>
        <taxon>Sphingomonas</taxon>
    </lineage>
</organism>
<reference evidence="2 3" key="1">
    <citation type="submission" date="2017-08" db="EMBL/GenBank/DDBJ databases">
        <title>Infants hospitalized years apart are colonized by the same room-sourced microbial strains.</title>
        <authorList>
            <person name="Brooks B."/>
            <person name="Olm M.R."/>
            <person name="Firek B.A."/>
            <person name="Baker R."/>
            <person name="Thomas B.C."/>
            <person name="Morowitz M.J."/>
            <person name="Banfield J.F."/>
        </authorList>
    </citation>
    <scope>NUCLEOTIDE SEQUENCE [LARGE SCALE GENOMIC DNA]</scope>
    <source>
        <strain evidence="2">S2_018_000_R3_119</strain>
    </source>
</reference>
<dbReference type="EMBL" id="QFMX01000013">
    <property type="protein sequence ID" value="PZO72273.1"/>
    <property type="molecule type" value="Genomic_DNA"/>
</dbReference>
<dbReference type="Proteomes" id="UP000249555">
    <property type="component" value="Unassembled WGS sequence"/>
</dbReference>